<evidence type="ECO:0000256" key="3">
    <source>
        <dbReference type="ARBA" id="ARBA00022801"/>
    </source>
</evidence>
<proteinExistence type="predicted"/>
<evidence type="ECO:0000256" key="2">
    <source>
        <dbReference type="ARBA" id="ARBA00022722"/>
    </source>
</evidence>
<keyword evidence="3" id="KW-0378">Hydrolase</keyword>
<dbReference type="RefSeq" id="WP_185886649.1">
    <property type="nucleotide sequence ID" value="NZ_CP060202.1"/>
</dbReference>
<evidence type="ECO:0000259" key="5">
    <source>
        <dbReference type="Pfam" id="PF08774"/>
    </source>
</evidence>
<dbReference type="EMBL" id="CP060202">
    <property type="protein sequence ID" value="QNH60730.1"/>
    <property type="molecule type" value="Genomic_DNA"/>
</dbReference>
<dbReference type="Pfam" id="PF08774">
    <property type="entry name" value="VRR_NUC"/>
    <property type="match status" value="1"/>
</dbReference>
<dbReference type="InterPro" id="IPR014883">
    <property type="entry name" value="VRR_NUC"/>
</dbReference>
<protein>
    <submittedName>
        <fullName evidence="6">VRR-NUC domain-containing protein</fullName>
    </submittedName>
</protein>
<evidence type="ECO:0000256" key="1">
    <source>
        <dbReference type="ARBA" id="ARBA00001946"/>
    </source>
</evidence>
<name>A0A7G7W2Y7_9BACT</name>
<dbReference type="GO" id="GO:0016788">
    <property type="term" value="F:hydrolase activity, acting on ester bonds"/>
    <property type="evidence" value="ECO:0007669"/>
    <property type="project" value="InterPro"/>
</dbReference>
<dbReference type="GO" id="GO:0004518">
    <property type="term" value="F:nuclease activity"/>
    <property type="evidence" value="ECO:0007669"/>
    <property type="project" value="UniProtKB-KW"/>
</dbReference>
<organism evidence="6 7">
    <name type="scientific">Hymenobacter sediminicola</name>
    <dbReference type="NCBI Taxonomy" id="2761579"/>
    <lineage>
        <taxon>Bacteria</taxon>
        <taxon>Pseudomonadati</taxon>
        <taxon>Bacteroidota</taxon>
        <taxon>Cytophagia</taxon>
        <taxon>Cytophagales</taxon>
        <taxon>Hymenobacteraceae</taxon>
        <taxon>Hymenobacter</taxon>
    </lineage>
</organism>
<dbReference type="GO" id="GO:0003676">
    <property type="term" value="F:nucleic acid binding"/>
    <property type="evidence" value="ECO:0007669"/>
    <property type="project" value="InterPro"/>
</dbReference>
<dbReference type="KEGG" id="hsk:H4317_11055"/>
<feature type="compositionally biased region" description="Pro residues" evidence="4">
    <location>
        <begin position="26"/>
        <end position="38"/>
    </location>
</feature>
<feature type="domain" description="VRR-NUC" evidence="5">
    <location>
        <begin position="86"/>
        <end position="134"/>
    </location>
</feature>
<sequence length="162" mass="17837">MAKFILPPHLQARIISDTRPATRAPPTGPLPDPAAPKPAKPRKKTSTGTNSFTQAVVQLLTLEGCLIWRHNNAPVYDPKLECFRRGSAKTGLPDTLGFYRTTGHIVAVEIKTGKDVLSDEQREFLAAVRAAGGFACEGRSLEQVRKEFHEWKQSLTQFTKAA</sequence>
<gene>
    <name evidence="6" type="ORF">H4317_11055</name>
</gene>
<comment type="cofactor">
    <cofactor evidence="1">
        <name>Mg(2+)</name>
        <dbReference type="ChEBI" id="CHEBI:18420"/>
    </cofactor>
</comment>
<dbReference type="Gene3D" id="3.40.1350.10">
    <property type="match status" value="1"/>
</dbReference>
<evidence type="ECO:0000256" key="4">
    <source>
        <dbReference type="SAM" id="MobiDB-lite"/>
    </source>
</evidence>
<reference evidence="6 7" key="1">
    <citation type="submission" date="2020-08" db="EMBL/GenBank/DDBJ databases">
        <title>Hymenobacter sp. S2-20-2 genome sequencing.</title>
        <authorList>
            <person name="Jin L."/>
        </authorList>
    </citation>
    <scope>NUCLEOTIDE SEQUENCE [LARGE SCALE GENOMIC DNA]</scope>
    <source>
        <strain evidence="6 7">S2-20-2</strain>
    </source>
</reference>
<evidence type="ECO:0000313" key="7">
    <source>
        <dbReference type="Proteomes" id="UP000515489"/>
    </source>
</evidence>
<accession>A0A7G7W2Y7</accession>
<dbReference type="AlphaFoldDB" id="A0A7G7W2Y7"/>
<keyword evidence="7" id="KW-1185">Reference proteome</keyword>
<evidence type="ECO:0000313" key="6">
    <source>
        <dbReference type="EMBL" id="QNH60730.1"/>
    </source>
</evidence>
<keyword evidence="2" id="KW-0540">Nuclease</keyword>
<feature type="region of interest" description="Disordered" evidence="4">
    <location>
        <begin position="15"/>
        <end position="50"/>
    </location>
</feature>
<dbReference type="InterPro" id="IPR011856">
    <property type="entry name" value="tRNA_endonuc-like_dom_sf"/>
</dbReference>
<dbReference type="Proteomes" id="UP000515489">
    <property type="component" value="Chromosome"/>
</dbReference>